<evidence type="ECO:0000259" key="3">
    <source>
        <dbReference type="Pfam" id="PF01471"/>
    </source>
</evidence>
<evidence type="ECO:0000256" key="1">
    <source>
        <dbReference type="SAM" id="MobiDB-lite"/>
    </source>
</evidence>
<reference evidence="4" key="2">
    <citation type="submission" date="2020-09" db="EMBL/GenBank/DDBJ databases">
        <authorList>
            <person name="Sun Q."/>
            <person name="Zhou Y."/>
        </authorList>
    </citation>
    <scope>NUCLEOTIDE SEQUENCE</scope>
    <source>
        <strain evidence="4">CGMCC 4.7110</strain>
    </source>
</reference>
<dbReference type="Gene3D" id="1.10.101.10">
    <property type="entry name" value="PGBD-like superfamily/PGBD"/>
    <property type="match status" value="1"/>
</dbReference>
<protein>
    <recommendedName>
        <fullName evidence="3">Peptidoglycan binding-like domain-containing protein</fullName>
    </recommendedName>
</protein>
<gene>
    <name evidence="4" type="ORF">GCM10011578_000420</name>
</gene>
<feature type="transmembrane region" description="Helical" evidence="2">
    <location>
        <begin position="163"/>
        <end position="187"/>
    </location>
</feature>
<keyword evidence="2" id="KW-1133">Transmembrane helix</keyword>
<dbReference type="InterPro" id="IPR036366">
    <property type="entry name" value="PGBDSf"/>
</dbReference>
<dbReference type="RefSeq" id="WP_189260445.1">
    <property type="nucleotide sequence ID" value="NZ_BMML01000001.1"/>
</dbReference>
<feature type="region of interest" description="Disordered" evidence="1">
    <location>
        <begin position="1"/>
        <end position="158"/>
    </location>
</feature>
<feature type="domain" description="Peptidoglycan binding-like" evidence="3">
    <location>
        <begin position="290"/>
        <end position="348"/>
    </location>
</feature>
<feature type="compositionally biased region" description="Polar residues" evidence="1">
    <location>
        <begin position="266"/>
        <end position="283"/>
    </location>
</feature>
<name>A0A917X7D2_9ACTN</name>
<dbReference type="InterPro" id="IPR036365">
    <property type="entry name" value="PGBD-like_sf"/>
</dbReference>
<dbReference type="AlphaFoldDB" id="A0A917X7D2"/>
<evidence type="ECO:0000313" key="5">
    <source>
        <dbReference type="Proteomes" id="UP000653411"/>
    </source>
</evidence>
<dbReference type="Pfam" id="PF01471">
    <property type="entry name" value="PG_binding_1"/>
    <property type="match status" value="1"/>
</dbReference>
<keyword evidence="2" id="KW-0812">Transmembrane</keyword>
<dbReference type="Proteomes" id="UP000653411">
    <property type="component" value="Unassembled WGS sequence"/>
</dbReference>
<sequence>MTDTNGSGCHQCPQCGTPKGPDGSPSCDCNRRASDALRDARTAEQAAAEDFDPLRIRPYVAIESAADEDGAGDGAGDTAGDADDPADGAADDLAGAPETAPLPVTPSAVTAPVAAEATVPLRAAPADAPGSDHGPDHGSDHGAGPRPGPVPGAPQEPRRRPRWVLLLSIAGAVLGILAVAGVASGLFARATPTRDEAAPADVRESVPDVTPSTASHPAAAPATSRGSAAPATPSGSASPSATRSASATPSSAAPSPTPSRSATPTQSVSTTGTAASAQPTSPQVLRPGDTGAQVTELQQRLAQLNLYTGKADGHYDSRTEDAVRTYQLSRGILTDESGVYGTATRAALESETTKP</sequence>
<evidence type="ECO:0000313" key="4">
    <source>
        <dbReference type="EMBL" id="GGM85530.1"/>
    </source>
</evidence>
<feature type="compositionally biased region" description="Basic and acidic residues" evidence="1">
    <location>
        <begin position="193"/>
        <end position="206"/>
    </location>
</feature>
<reference evidence="4" key="1">
    <citation type="journal article" date="2014" name="Int. J. Syst. Evol. Microbiol.">
        <title>Complete genome sequence of Corynebacterium casei LMG S-19264T (=DSM 44701T), isolated from a smear-ripened cheese.</title>
        <authorList>
            <consortium name="US DOE Joint Genome Institute (JGI-PGF)"/>
            <person name="Walter F."/>
            <person name="Albersmeier A."/>
            <person name="Kalinowski J."/>
            <person name="Ruckert C."/>
        </authorList>
    </citation>
    <scope>NUCLEOTIDE SEQUENCE</scope>
    <source>
        <strain evidence="4">CGMCC 4.7110</strain>
    </source>
</reference>
<keyword evidence="2" id="KW-0472">Membrane</keyword>
<dbReference type="EMBL" id="BMML01000001">
    <property type="protein sequence ID" value="GGM85530.1"/>
    <property type="molecule type" value="Genomic_DNA"/>
</dbReference>
<accession>A0A917X7D2</accession>
<feature type="compositionally biased region" description="Low complexity" evidence="1">
    <location>
        <begin position="91"/>
        <end position="120"/>
    </location>
</feature>
<feature type="compositionally biased region" description="Basic and acidic residues" evidence="1">
    <location>
        <begin position="29"/>
        <end position="42"/>
    </location>
</feature>
<organism evidence="4 5">
    <name type="scientific">Streptomyces fuscichromogenes</name>
    <dbReference type="NCBI Taxonomy" id="1324013"/>
    <lineage>
        <taxon>Bacteria</taxon>
        <taxon>Bacillati</taxon>
        <taxon>Actinomycetota</taxon>
        <taxon>Actinomycetes</taxon>
        <taxon>Kitasatosporales</taxon>
        <taxon>Streptomycetaceae</taxon>
        <taxon>Streptomyces</taxon>
    </lineage>
</organism>
<proteinExistence type="predicted"/>
<comment type="caution">
    <text evidence="4">The sequence shown here is derived from an EMBL/GenBank/DDBJ whole genome shotgun (WGS) entry which is preliminary data.</text>
</comment>
<evidence type="ECO:0000256" key="2">
    <source>
        <dbReference type="SAM" id="Phobius"/>
    </source>
</evidence>
<feature type="compositionally biased region" description="Acidic residues" evidence="1">
    <location>
        <begin position="80"/>
        <end position="90"/>
    </location>
</feature>
<feature type="region of interest" description="Disordered" evidence="1">
    <location>
        <begin position="193"/>
        <end position="288"/>
    </location>
</feature>
<feature type="compositionally biased region" description="Low complexity" evidence="1">
    <location>
        <begin position="210"/>
        <end position="265"/>
    </location>
</feature>
<keyword evidence="5" id="KW-1185">Reference proteome</keyword>
<dbReference type="InterPro" id="IPR002477">
    <property type="entry name" value="Peptidoglycan-bd-like"/>
</dbReference>
<dbReference type="SUPFAM" id="SSF47090">
    <property type="entry name" value="PGBD-like"/>
    <property type="match status" value="1"/>
</dbReference>